<protein>
    <recommendedName>
        <fullName evidence="2">DNA primase/polymerase bifunctional N-terminal domain-containing protein</fullName>
    </recommendedName>
</protein>
<sequence length="289" mass="29952">MYDLLNAALGYAGRGWPVFLLGRRKRPVGNCGRCRLVGPEHDRTACGCLTCHGPYAATTDPERVRALFAVLPGGLLALATGARAGLVVVDIDPRHGGRVDPALMPPTAHVVTGSGGLHLYYRHPGVPVLNSQSKVAAGVDIRGEGGYVVAPPSVHPRTGRPYRWVPGRGVDEMPPLLLDACQRRPCVPASTAAPVPPTPTSRVTGGGGISSPHRLLSAHLDAVARAPAGRRRTTLYGAARGVARMVAAAAVTAHDATAALTAAGRAVGQPERDIRNAITGGFKDEGVAL</sequence>
<feature type="domain" description="DNA primase/polymerase bifunctional N-terminal" evidence="2">
    <location>
        <begin position="8"/>
        <end position="177"/>
    </location>
</feature>
<evidence type="ECO:0000313" key="4">
    <source>
        <dbReference type="Proteomes" id="UP000662200"/>
    </source>
</evidence>
<evidence type="ECO:0000256" key="1">
    <source>
        <dbReference type="SAM" id="MobiDB-lite"/>
    </source>
</evidence>
<dbReference type="Proteomes" id="UP000662200">
    <property type="component" value="Unassembled WGS sequence"/>
</dbReference>
<comment type="caution">
    <text evidence="3">The sequence shown here is derived from an EMBL/GenBank/DDBJ whole genome shotgun (WGS) entry which is preliminary data.</text>
</comment>
<dbReference type="Pfam" id="PF09250">
    <property type="entry name" value="Prim-Pol"/>
    <property type="match status" value="1"/>
</dbReference>
<dbReference type="SUPFAM" id="SSF56747">
    <property type="entry name" value="Prim-pol domain"/>
    <property type="match status" value="1"/>
</dbReference>
<proteinExistence type="predicted"/>
<dbReference type="EMBL" id="BMQC01000001">
    <property type="protein sequence ID" value="GGK11527.1"/>
    <property type="molecule type" value="Genomic_DNA"/>
</dbReference>
<dbReference type="InterPro" id="IPR015330">
    <property type="entry name" value="DNA_primase/pol_bifunc_N"/>
</dbReference>
<keyword evidence="4" id="KW-1185">Reference proteome</keyword>
<reference evidence="3" key="1">
    <citation type="journal article" date="2014" name="Int. J. Syst. Evol. Microbiol.">
        <title>Complete genome sequence of Corynebacterium casei LMG S-19264T (=DSM 44701T), isolated from a smear-ripened cheese.</title>
        <authorList>
            <consortium name="US DOE Joint Genome Institute (JGI-PGF)"/>
            <person name="Walter F."/>
            <person name="Albersmeier A."/>
            <person name="Kalinowski J."/>
            <person name="Ruckert C."/>
        </authorList>
    </citation>
    <scope>NUCLEOTIDE SEQUENCE</scope>
    <source>
        <strain evidence="3">JCM 3091</strain>
    </source>
</reference>
<reference evidence="3" key="2">
    <citation type="submission" date="2020-09" db="EMBL/GenBank/DDBJ databases">
        <authorList>
            <person name="Sun Q."/>
            <person name="Ohkuma M."/>
        </authorList>
    </citation>
    <scope>NUCLEOTIDE SEQUENCE</scope>
    <source>
        <strain evidence="3">JCM 3091</strain>
    </source>
</reference>
<gene>
    <name evidence="3" type="ORF">GCM10010124_00180</name>
</gene>
<evidence type="ECO:0000259" key="2">
    <source>
        <dbReference type="SMART" id="SM00943"/>
    </source>
</evidence>
<dbReference type="SMART" id="SM00943">
    <property type="entry name" value="Prim-Pol"/>
    <property type="match status" value="1"/>
</dbReference>
<name>A0A8J3BG06_9ACTN</name>
<dbReference type="CDD" id="cd04859">
    <property type="entry name" value="Prim_Pol"/>
    <property type="match status" value="1"/>
</dbReference>
<evidence type="ECO:0000313" key="3">
    <source>
        <dbReference type="EMBL" id="GGK11527.1"/>
    </source>
</evidence>
<accession>A0A8J3BG06</accession>
<organism evidence="3 4">
    <name type="scientific">Pilimelia terevasa</name>
    <dbReference type="NCBI Taxonomy" id="53372"/>
    <lineage>
        <taxon>Bacteria</taxon>
        <taxon>Bacillati</taxon>
        <taxon>Actinomycetota</taxon>
        <taxon>Actinomycetes</taxon>
        <taxon>Micromonosporales</taxon>
        <taxon>Micromonosporaceae</taxon>
        <taxon>Pilimelia</taxon>
    </lineage>
</organism>
<feature type="region of interest" description="Disordered" evidence="1">
    <location>
        <begin position="189"/>
        <end position="208"/>
    </location>
</feature>
<dbReference type="AlphaFoldDB" id="A0A8J3BG06"/>